<organism evidence="2 3">
    <name type="scientific">Streptomyces smaragdinus</name>
    <dbReference type="NCBI Taxonomy" id="2585196"/>
    <lineage>
        <taxon>Bacteria</taxon>
        <taxon>Bacillati</taxon>
        <taxon>Actinomycetota</taxon>
        <taxon>Actinomycetes</taxon>
        <taxon>Kitasatosporales</taxon>
        <taxon>Streptomycetaceae</taxon>
        <taxon>Streptomyces</taxon>
    </lineage>
</organism>
<dbReference type="EMBL" id="WEGJ01000014">
    <property type="protein sequence ID" value="MQY13650.1"/>
    <property type="molecule type" value="Genomic_DNA"/>
</dbReference>
<accession>A0A7K0CJI8</accession>
<protein>
    <recommendedName>
        <fullName evidence="4">GtrA-like protein domain-containing protein</fullName>
    </recommendedName>
</protein>
<evidence type="ECO:0000256" key="1">
    <source>
        <dbReference type="SAM" id="Phobius"/>
    </source>
</evidence>
<keyword evidence="1" id="KW-0812">Transmembrane</keyword>
<name>A0A7K0CJI8_9ACTN</name>
<feature type="transmembrane region" description="Helical" evidence="1">
    <location>
        <begin position="111"/>
        <end position="131"/>
    </location>
</feature>
<proteinExistence type="predicted"/>
<sequence length="161" mass="16438">MTRTNGIRQHAAAFARFVGLGGGVTLVSSAALAVLGGWLPFAAANALIALVSTAATTELHARLTFGHGRPDLRQHLQSGAGCGIGWLATTAAVAALHALRADAGVVLEQTVYLSATGLVGLGRYVFLRLAVFTEHRPAAGPVALNAPRGGASRCDSYRPAA</sequence>
<feature type="transmembrane region" description="Helical" evidence="1">
    <location>
        <begin position="12"/>
        <end position="32"/>
    </location>
</feature>
<keyword evidence="1" id="KW-0472">Membrane</keyword>
<evidence type="ECO:0000313" key="2">
    <source>
        <dbReference type="EMBL" id="MQY13650.1"/>
    </source>
</evidence>
<comment type="caution">
    <text evidence="2">The sequence shown here is derived from an EMBL/GenBank/DDBJ whole genome shotgun (WGS) entry which is preliminary data.</text>
</comment>
<keyword evidence="3" id="KW-1185">Reference proteome</keyword>
<evidence type="ECO:0000313" key="3">
    <source>
        <dbReference type="Proteomes" id="UP000466345"/>
    </source>
</evidence>
<dbReference type="RefSeq" id="WP_194292958.1">
    <property type="nucleotide sequence ID" value="NZ_WEGJ01000014.1"/>
</dbReference>
<feature type="transmembrane region" description="Helical" evidence="1">
    <location>
        <begin position="38"/>
        <end position="57"/>
    </location>
</feature>
<gene>
    <name evidence="2" type="ORF">SRB5_38000</name>
</gene>
<evidence type="ECO:0008006" key="4">
    <source>
        <dbReference type="Google" id="ProtNLM"/>
    </source>
</evidence>
<keyword evidence="1" id="KW-1133">Transmembrane helix</keyword>
<dbReference type="AlphaFoldDB" id="A0A7K0CJI8"/>
<feature type="transmembrane region" description="Helical" evidence="1">
    <location>
        <begin position="78"/>
        <end position="99"/>
    </location>
</feature>
<reference evidence="2 3" key="1">
    <citation type="submission" date="2019-10" db="EMBL/GenBank/DDBJ databases">
        <title>Streptomyces smaragdinus sp. nov. and Streptomyces fabii sp. nov., isolated from the gut of fungus growing-termite Macrotermes natalensis.</title>
        <authorList>
            <person name="Schwitalla J."/>
            <person name="Benndorf R."/>
            <person name="Martin K."/>
            <person name="De Beer W."/>
            <person name="Kaster A.-K."/>
            <person name="Vollmers J."/>
            <person name="Poulsen M."/>
            <person name="Beemelmanns C."/>
        </authorList>
    </citation>
    <scope>NUCLEOTIDE SEQUENCE [LARGE SCALE GENOMIC DNA]</scope>
    <source>
        <strain evidence="2 3">RB5</strain>
    </source>
</reference>
<dbReference type="Proteomes" id="UP000466345">
    <property type="component" value="Unassembled WGS sequence"/>
</dbReference>